<evidence type="ECO:0000313" key="14">
    <source>
        <dbReference type="EMBL" id="ORY41817.1"/>
    </source>
</evidence>
<dbReference type="InterPro" id="IPR017927">
    <property type="entry name" value="FAD-bd_FR_type"/>
</dbReference>
<reference evidence="14 15" key="1">
    <citation type="submission" date="2016-07" db="EMBL/GenBank/DDBJ databases">
        <title>Pervasive Adenine N6-methylation of Active Genes in Fungi.</title>
        <authorList>
            <consortium name="DOE Joint Genome Institute"/>
            <person name="Mondo S.J."/>
            <person name="Dannebaum R.O."/>
            <person name="Kuo R.C."/>
            <person name="Labutti K."/>
            <person name="Haridas S."/>
            <person name="Kuo A."/>
            <person name="Salamov A."/>
            <person name="Ahrendt S.R."/>
            <person name="Lipzen A."/>
            <person name="Sullivan W."/>
            <person name="Andreopoulos W.B."/>
            <person name="Clum A."/>
            <person name="Lindquist E."/>
            <person name="Daum C."/>
            <person name="Ramamoorthy G.K."/>
            <person name="Gryganskyi A."/>
            <person name="Culley D."/>
            <person name="Magnuson J.K."/>
            <person name="James T.Y."/>
            <person name="O'Malley M.A."/>
            <person name="Stajich J.E."/>
            <person name="Spatafora J.W."/>
            <person name="Visel A."/>
            <person name="Grigoriev I.V."/>
        </authorList>
    </citation>
    <scope>NUCLEOTIDE SEQUENCE [LARGE SCALE GENOMIC DNA]</scope>
    <source>
        <strain evidence="14 15">62-1032</strain>
    </source>
</reference>
<dbReference type="InterPro" id="IPR051410">
    <property type="entry name" value="Ferric/Cupric_Reductase"/>
</dbReference>
<keyword evidence="5" id="KW-0249">Electron transport</keyword>
<keyword evidence="6 12" id="KW-1133">Transmembrane helix</keyword>
<feature type="region of interest" description="Disordered" evidence="11">
    <location>
        <begin position="568"/>
        <end position="693"/>
    </location>
</feature>
<dbReference type="InterPro" id="IPR039261">
    <property type="entry name" value="FNR_nucleotide-bd"/>
</dbReference>
<gene>
    <name evidence="14" type="ORF">BCR35DRAFT_336414</name>
</gene>
<evidence type="ECO:0000256" key="4">
    <source>
        <dbReference type="ARBA" id="ARBA00022692"/>
    </source>
</evidence>
<dbReference type="GO" id="GO:0005886">
    <property type="term" value="C:plasma membrane"/>
    <property type="evidence" value="ECO:0007669"/>
    <property type="project" value="TreeGrafter"/>
</dbReference>
<dbReference type="PANTHER" id="PTHR32361:SF9">
    <property type="entry name" value="FERRIC REDUCTASE TRANSMEMBRANE COMPONENT 3-RELATED"/>
    <property type="match status" value="1"/>
</dbReference>
<evidence type="ECO:0000256" key="8">
    <source>
        <dbReference type="ARBA" id="ARBA00023065"/>
    </source>
</evidence>
<dbReference type="Gene3D" id="3.40.50.80">
    <property type="entry name" value="Nucleotide-binding domain of ferredoxin-NADP reductase (FNR) module"/>
    <property type="match status" value="1"/>
</dbReference>
<comment type="similarity">
    <text evidence="2">Belongs to the ferric reductase (FRE) family.</text>
</comment>
<evidence type="ECO:0000256" key="9">
    <source>
        <dbReference type="ARBA" id="ARBA00023136"/>
    </source>
</evidence>
<comment type="subcellular location">
    <subcellularLocation>
        <location evidence="1">Membrane</location>
        <topology evidence="1">Multi-pass membrane protein</topology>
    </subcellularLocation>
</comment>
<evidence type="ECO:0000256" key="3">
    <source>
        <dbReference type="ARBA" id="ARBA00022448"/>
    </source>
</evidence>
<protein>
    <recommendedName>
        <fullName evidence="13">FAD-binding FR-type domain-containing protein</fullName>
    </recommendedName>
</protein>
<feature type="transmembrane region" description="Helical" evidence="12">
    <location>
        <begin position="28"/>
        <end position="48"/>
    </location>
</feature>
<proteinExistence type="inferred from homology"/>
<evidence type="ECO:0000256" key="6">
    <source>
        <dbReference type="ARBA" id="ARBA00022989"/>
    </source>
</evidence>
<dbReference type="GO" id="GO:0000293">
    <property type="term" value="F:ferric-chelate reductase activity"/>
    <property type="evidence" value="ECO:0007669"/>
    <property type="project" value="UniProtKB-ARBA"/>
</dbReference>
<evidence type="ECO:0000256" key="10">
    <source>
        <dbReference type="ARBA" id="ARBA00023180"/>
    </source>
</evidence>
<evidence type="ECO:0000313" key="15">
    <source>
        <dbReference type="Proteomes" id="UP000193467"/>
    </source>
</evidence>
<keyword evidence="7" id="KW-0560">Oxidoreductase</keyword>
<dbReference type="CDD" id="cd06186">
    <property type="entry name" value="NOX_Duox_like_FAD_NADP"/>
    <property type="match status" value="1"/>
</dbReference>
<sequence>MAITATHQPAWTPEQLVSLTRYNLHVQYYLYIGVAVLLAFFGGINVLSRLLNRWSVRRYHSLHPSPRRVRRTGETSLACLPSAALASWRKATYRRGQLVQLLGLGSSAQLAAVATYAALNFGLAFSGAYGHPDYQAHHCARLCYANLPILVGLASKELGVVGWATGLSSATLNTLHRWAARIVFFLATYHLFGRAYTNVPQLNPSAPGMGYQGWGIAGYVFWSLMVFGSGRPIRDRWYSAFIFSHIGLFCISMIALSFHRPQVAAYLVAGCVIYILDRIVRFGSTVYYSIFKQVGRGQGPTATVEVISRDAIRIRFKTAMRWRPGAHSYLHAPLLGAGGHPFSIASTYLPITHRDYEAKPLAAEQVFVIRVHAGITRKLYETVLEKEGEEEEEDDISQLRPRKGQFASMPLFPAFLEGPYGHDPLAHHYESVVLFVGGSGVSFAVPILLDLVRRARNRDLGGSKPMVTSRVTWVWTIREEEQIEWVADSLRDAIYYAPRWLPRARGSPSVIDCTFERELTLRRVQIYVTGPSRGFSESNLNAVGFGGSTLPRTDTFISTSSYRSDISGVYPLPASNEDGYEEKEGERAAHSSSSTPFLGDAGHQPPTEVPLPSSSSFATSTSTYSTLHSSRPPSTSAPTTTAEHGHPSYLLPGDASSAPPARPLTPPFPDASSSHRNSTITSGTHLTHLPSSSIPIPLIHSRARIRDILAAVISATTYSGSVLCGTCGPSALTDEVGNACADAIRPRKVWEGEHRVNVTLHAETFGW</sequence>
<dbReference type="SUPFAM" id="SSF52343">
    <property type="entry name" value="Ferredoxin reductase-like, C-terminal NADP-linked domain"/>
    <property type="match status" value="1"/>
</dbReference>
<dbReference type="OrthoDB" id="4494341at2759"/>
<dbReference type="Pfam" id="PF01794">
    <property type="entry name" value="Ferric_reduct"/>
    <property type="match status" value="1"/>
</dbReference>
<keyword evidence="15" id="KW-1185">Reference proteome</keyword>
<feature type="domain" description="FAD-binding FR-type" evidence="13">
    <location>
        <begin position="294"/>
        <end position="426"/>
    </location>
</feature>
<dbReference type="EMBL" id="MCGR01000134">
    <property type="protein sequence ID" value="ORY41817.1"/>
    <property type="molecule type" value="Genomic_DNA"/>
</dbReference>
<feature type="transmembrane region" description="Helical" evidence="12">
    <location>
        <begin position="209"/>
        <end position="230"/>
    </location>
</feature>
<dbReference type="InterPro" id="IPR013121">
    <property type="entry name" value="Fe_red_NAD-bd_6"/>
</dbReference>
<evidence type="ECO:0000256" key="11">
    <source>
        <dbReference type="SAM" id="MobiDB-lite"/>
    </source>
</evidence>
<evidence type="ECO:0000256" key="7">
    <source>
        <dbReference type="ARBA" id="ARBA00023002"/>
    </source>
</evidence>
<name>A0A1Y2C4J7_9BASI</name>
<dbReference type="GO" id="GO:0006879">
    <property type="term" value="P:intracellular iron ion homeostasis"/>
    <property type="evidence" value="ECO:0007669"/>
    <property type="project" value="TreeGrafter"/>
</dbReference>
<feature type="compositionally biased region" description="Pro residues" evidence="11">
    <location>
        <begin position="660"/>
        <end position="669"/>
    </location>
</feature>
<keyword evidence="10" id="KW-0325">Glycoprotein</keyword>
<organism evidence="14 15">
    <name type="scientific">Leucosporidium creatinivorum</name>
    <dbReference type="NCBI Taxonomy" id="106004"/>
    <lineage>
        <taxon>Eukaryota</taxon>
        <taxon>Fungi</taxon>
        <taxon>Dikarya</taxon>
        <taxon>Basidiomycota</taxon>
        <taxon>Pucciniomycotina</taxon>
        <taxon>Microbotryomycetes</taxon>
        <taxon>Leucosporidiales</taxon>
        <taxon>Leucosporidium</taxon>
    </lineage>
</organism>
<feature type="transmembrane region" description="Helical" evidence="12">
    <location>
        <begin position="237"/>
        <end position="257"/>
    </location>
</feature>
<accession>A0A1Y2C4J7</accession>
<evidence type="ECO:0000256" key="5">
    <source>
        <dbReference type="ARBA" id="ARBA00022982"/>
    </source>
</evidence>
<evidence type="ECO:0000256" key="12">
    <source>
        <dbReference type="SAM" id="Phobius"/>
    </source>
</evidence>
<dbReference type="AlphaFoldDB" id="A0A1Y2C4J7"/>
<dbReference type="GO" id="GO:0006826">
    <property type="term" value="P:iron ion transport"/>
    <property type="evidence" value="ECO:0007669"/>
    <property type="project" value="TreeGrafter"/>
</dbReference>
<keyword evidence="4 12" id="KW-0812">Transmembrane</keyword>
<dbReference type="SFLD" id="SFLDS00052">
    <property type="entry name" value="Ferric_Reductase_Domain"/>
    <property type="match status" value="1"/>
</dbReference>
<keyword evidence="3" id="KW-0813">Transport</keyword>
<dbReference type="InterPro" id="IPR013130">
    <property type="entry name" value="Fe3_Rdtase_TM_dom"/>
</dbReference>
<feature type="compositionally biased region" description="Polar residues" evidence="11">
    <location>
        <begin position="672"/>
        <end position="685"/>
    </location>
</feature>
<feature type="compositionally biased region" description="Low complexity" evidence="11">
    <location>
        <begin position="613"/>
        <end position="642"/>
    </location>
</feature>
<evidence type="ECO:0000256" key="2">
    <source>
        <dbReference type="ARBA" id="ARBA00006278"/>
    </source>
</evidence>
<dbReference type="Pfam" id="PF08022">
    <property type="entry name" value="FAD_binding_8"/>
    <property type="match status" value="1"/>
</dbReference>
<dbReference type="InterPro" id="IPR013112">
    <property type="entry name" value="FAD-bd_8"/>
</dbReference>
<dbReference type="SFLD" id="SFLDG01168">
    <property type="entry name" value="Ferric_reductase_subgroup_(FRE"/>
    <property type="match status" value="1"/>
</dbReference>
<evidence type="ECO:0000259" key="13">
    <source>
        <dbReference type="PROSITE" id="PS51384"/>
    </source>
</evidence>
<keyword evidence="9 12" id="KW-0472">Membrane</keyword>
<dbReference type="InParanoid" id="A0A1Y2C4J7"/>
<evidence type="ECO:0000256" key="1">
    <source>
        <dbReference type="ARBA" id="ARBA00004141"/>
    </source>
</evidence>
<dbReference type="PROSITE" id="PS51384">
    <property type="entry name" value="FAD_FR"/>
    <property type="match status" value="1"/>
</dbReference>
<dbReference type="Pfam" id="PF08030">
    <property type="entry name" value="NAD_binding_6"/>
    <property type="match status" value="1"/>
</dbReference>
<keyword evidence="8" id="KW-0406">Ion transport</keyword>
<dbReference type="PANTHER" id="PTHR32361">
    <property type="entry name" value="FERRIC/CUPRIC REDUCTASE TRANSMEMBRANE COMPONENT"/>
    <property type="match status" value="1"/>
</dbReference>
<dbReference type="STRING" id="106004.A0A1Y2C4J7"/>
<comment type="caution">
    <text evidence="14">The sequence shown here is derived from an EMBL/GenBank/DDBJ whole genome shotgun (WGS) entry which is preliminary data.</text>
</comment>
<dbReference type="GO" id="GO:0015677">
    <property type="term" value="P:copper ion import"/>
    <property type="evidence" value="ECO:0007669"/>
    <property type="project" value="TreeGrafter"/>
</dbReference>
<dbReference type="Proteomes" id="UP000193467">
    <property type="component" value="Unassembled WGS sequence"/>
</dbReference>